<protein>
    <recommendedName>
        <fullName evidence="2">NADP-dependent oxidoreductase domain-containing protein</fullName>
    </recommendedName>
</protein>
<gene>
    <name evidence="3" type="ORF">METZ01_LOCUS284646</name>
</gene>
<organism evidence="3">
    <name type="scientific">marine metagenome</name>
    <dbReference type="NCBI Taxonomy" id="408172"/>
    <lineage>
        <taxon>unclassified sequences</taxon>
        <taxon>metagenomes</taxon>
        <taxon>ecological metagenomes</taxon>
    </lineage>
</organism>
<dbReference type="GO" id="GO:0016491">
    <property type="term" value="F:oxidoreductase activity"/>
    <property type="evidence" value="ECO:0007669"/>
    <property type="project" value="UniProtKB-KW"/>
</dbReference>
<dbReference type="InterPro" id="IPR023210">
    <property type="entry name" value="NADP_OxRdtase_dom"/>
</dbReference>
<dbReference type="InterPro" id="IPR036812">
    <property type="entry name" value="NAD(P)_OxRdtase_dom_sf"/>
</dbReference>
<reference evidence="3" key="1">
    <citation type="submission" date="2018-05" db="EMBL/GenBank/DDBJ databases">
        <authorList>
            <person name="Lanie J.A."/>
            <person name="Ng W.-L."/>
            <person name="Kazmierczak K.M."/>
            <person name="Andrzejewski T.M."/>
            <person name="Davidsen T.M."/>
            <person name="Wayne K.J."/>
            <person name="Tettelin H."/>
            <person name="Glass J.I."/>
            <person name="Rusch D."/>
            <person name="Podicherti R."/>
            <person name="Tsui H.-C.T."/>
            <person name="Winkler M.E."/>
        </authorList>
    </citation>
    <scope>NUCLEOTIDE SEQUENCE</scope>
</reference>
<feature type="non-terminal residue" evidence="3">
    <location>
        <position position="66"/>
    </location>
</feature>
<evidence type="ECO:0000256" key="1">
    <source>
        <dbReference type="ARBA" id="ARBA00023002"/>
    </source>
</evidence>
<evidence type="ECO:0000259" key="2">
    <source>
        <dbReference type="Pfam" id="PF00248"/>
    </source>
</evidence>
<dbReference type="AlphaFoldDB" id="A0A382L9E9"/>
<dbReference type="PANTHER" id="PTHR43364:SF4">
    <property type="entry name" value="NAD(P)-LINKED OXIDOREDUCTASE SUPERFAMILY PROTEIN"/>
    <property type="match status" value="1"/>
</dbReference>
<dbReference type="EMBL" id="UINC01084806">
    <property type="protein sequence ID" value="SVC31792.1"/>
    <property type="molecule type" value="Genomic_DNA"/>
</dbReference>
<proteinExistence type="predicted"/>
<sequence length="66" mass="7123">MDYRILGRSGVKVSTLGLGTDNFANPTSQKESIQIIDRAIDAGINFVDTANTYADGESERIIGKAF</sequence>
<dbReference type="InterPro" id="IPR050523">
    <property type="entry name" value="AKR_Detox_Biosynth"/>
</dbReference>
<dbReference type="Pfam" id="PF00248">
    <property type="entry name" value="Aldo_ket_red"/>
    <property type="match status" value="1"/>
</dbReference>
<dbReference type="Gene3D" id="3.20.20.100">
    <property type="entry name" value="NADP-dependent oxidoreductase domain"/>
    <property type="match status" value="1"/>
</dbReference>
<keyword evidence="1" id="KW-0560">Oxidoreductase</keyword>
<evidence type="ECO:0000313" key="3">
    <source>
        <dbReference type="EMBL" id="SVC31792.1"/>
    </source>
</evidence>
<dbReference type="PANTHER" id="PTHR43364">
    <property type="entry name" value="NADH-SPECIFIC METHYLGLYOXAL REDUCTASE-RELATED"/>
    <property type="match status" value="1"/>
</dbReference>
<feature type="domain" description="NADP-dependent oxidoreductase" evidence="2">
    <location>
        <begin position="16"/>
        <end position="65"/>
    </location>
</feature>
<dbReference type="GO" id="GO:0005829">
    <property type="term" value="C:cytosol"/>
    <property type="evidence" value="ECO:0007669"/>
    <property type="project" value="TreeGrafter"/>
</dbReference>
<accession>A0A382L9E9</accession>
<name>A0A382L9E9_9ZZZZ</name>
<dbReference type="SUPFAM" id="SSF51430">
    <property type="entry name" value="NAD(P)-linked oxidoreductase"/>
    <property type="match status" value="1"/>
</dbReference>